<sequence>MNFWQLQQLQWQVIGLTPLVALLVRCLGWRRCQRFLLARPQRSRCLAVAPLSAVMPKLEPTRWYRGPLRPRCLTRSLTLQAILARHGVLAEMRVGVARKGSQLFAHAWLEREGTVLNESQLHTGGFTVMAGLDVDGAGS</sequence>
<dbReference type="RefSeq" id="WP_279244368.1">
    <property type="nucleotide sequence ID" value="NZ_SHNN01000001.1"/>
</dbReference>
<dbReference type="InterPro" id="IPR053521">
    <property type="entry name" value="McjB-like"/>
</dbReference>
<proteinExistence type="predicted"/>
<evidence type="ECO:0000313" key="2">
    <source>
        <dbReference type="EMBL" id="MCX2980392.1"/>
    </source>
</evidence>
<accession>A0ABT3TDK8</accession>
<dbReference type="Proteomes" id="UP001143362">
    <property type="component" value="Unassembled WGS sequence"/>
</dbReference>
<evidence type="ECO:0000259" key="1">
    <source>
        <dbReference type="Pfam" id="PF13471"/>
    </source>
</evidence>
<evidence type="ECO:0000313" key="3">
    <source>
        <dbReference type="Proteomes" id="UP001143362"/>
    </source>
</evidence>
<dbReference type="EMBL" id="SHNN01000001">
    <property type="protein sequence ID" value="MCX2980392.1"/>
    <property type="molecule type" value="Genomic_DNA"/>
</dbReference>
<comment type="caution">
    <text evidence="2">The sequence shown here is derived from an EMBL/GenBank/DDBJ whole genome shotgun (WGS) entry which is preliminary data.</text>
</comment>
<protein>
    <submittedName>
        <fullName evidence="2">Lasso peptide biosynthesis B2 protein</fullName>
    </submittedName>
</protein>
<organism evidence="2 3">
    <name type="scientific">Candidatus Litorirhabdus singularis</name>
    <dbReference type="NCBI Taxonomy" id="2518993"/>
    <lineage>
        <taxon>Bacteria</taxon>
        <taxon>Pseudomonadati</taxon>
        <taxon>Pseudomonadota</taxon>
        <taxon>Gammaproteobacteria</taxon>
        <taxon>Cellvibrionales</taxon>
        <taxon>Halieaceae</taxon>
        <taxon>Candidatus Litorirhabdus</taxon>
    </lineage>
</organism>
<dbReference type="Pfam" id="PF13471">
    <property type="entry name" value="Transglut_core3"/>
    <property type="match status" value="1"/>
</dbReference>
<reference evidence="2" key="1">
    <citation type="submission" date="2019-02" db="EMBL/GenBank/DDBJ databases">
        <authorList>
            <person name="Li S.-H."/>
        </authorList>
    </citation>
    <scope>NUCLEOTIDE SEQUENCE</scope>
    <source>
        <strain evidence="2">IMCC14734</strain>
    </source>
</reference>
<gene>
    <name evidence="2" type="ORF">EYC98_05840</name>
</gene>
<keyword evidence="3" id="KW-1185">Reference proteome</keyword>
<dbReference type="InterPro" id="IPR032708">
    <property type="entry name" value="McjB_C"/>
</dbReference>
<feature type="domain" description="Microcin J25-processing protein McjB C-terminal" evidence="1">
    <location>
        <begin position="28"/>
        <end position="129"/>
    </location>
</feature>
<dbReference type="NCBIfam" id="NF033537">
    <property type="entry name" value="lasso_biosyn_B2"/>
    <property type="match status" value="1"/>
</dbReference>
<name>A0ABT3TDK8_9GAMM</name>